<comment type="caution">
    <text evidence="1">The sequence shown here is derived from an EMBL/GenBank/DDBJ whole genome shotgun (WGS) entry which is preliminary data.</text>
</comment>
<evidence type="ECO:0000313" key="1">
    <source>
        <dbReference type="EMBL" id="OAI11556.1"/>
    </source>
</evidence>
<protein>
    <submittedName>
        <fullName evidence="1">Uncharacterized protein</fullName>
    </submittedName>
</protein>
<accession>A0A177N0T2</accession>
<reference evidence="2" key="1">
    <citation type="submission" date="2016-03" db="EMBL/GenBank/DDBJ databases">
        <authorList>
            <person name="Heylen K."/>
            <person name="De Vos P."/>
            <person name="Vekeman B."/>
        </authorList>
    </citation>
    <scope>NUCLEOTIDE SEQUENCE [LARGE SCALE GENOMIC DNA]</scope>
    <source>
        <strain evidence="2">R-45383</strain>
    </source>
</reference>
<dbReference type="Proteomes" id="UP000077628">
    <property type="component" value="Unassembled WGS sequence"/>
</dbReference>
<name>A0A177N0T2_9GAMM</name>
<gene>
    <name evidence="1" type="ORF">A1355_15760</name>
</gene>
<organism evidence="1 2">
    <name type="scientific">Methylomonas koyamae</name>
    <dbReference type="NCBI Taxonomy" id="702114"/>
    <lineage>
        <taxon>Bacteria</taxon>
        <taxon>Pseudomonadati</taxon>
        <taxon>Pseudomonadota</taxon>
        <taxon>Gammaproteobacteria</taxon>
        <taxon>Methylococcales</taxon>
        <taxon>Methylococcaceae</taxon>
        <taxon>Methylomonas</taxon>
    </lineage>
</organism>
<sequence length="68" mass="7508">MVGELASLLKCRRERTVGTIVAIVNIKRSASIFAGQLHSRDVFCRLFLVSPKVGMSWVSAPNIDDLAY</sequence>
<dbReference type="EMBL" id="LUUK01000230">
    <property type="protein sequence ID" value="OAI11556.1"/>
    <property type="molecule type" value="Genomic_DNA"/>
</dbReference>
<proteinExistence type="predicted"/>
<evidence type="ECO:0000313" key="2">
    <source>
        <dbReference type="Proteomes" id="UP000077628"/>
    </source>
</evidence>
<dbReference type="STRING" id="702114.A1355_15760"/>
<keyword evidence="2" id="KW-1185">Reference proteome</keyword>
<dbReference type="AlphaFoldDB" id="A0A177N0T2"/>